<reference evidence="8 9" key="1">
    <citation type="journal article" date="2016" name="Nat. Commun.">
        <title>Thousands of microbial genomes shed light on interconnected biogeochemical processes in an aquifer system.</title>
        <authorList>
            <person name="Anantharaman K."/>
            <person name="Brown C.T."/>
            <person name="Hug L.A."/>
            <person name="Sharon I."/>
            <person name="Castelle C.J."/>
            <person name="Probst A.J."/>
            <person name="Thomas B.C."/>
            <person name="Singh A."/>
            <person name="Wilkins M.J."/>
            <person name="Karaoz U."/>
            <person name="Brodie E.L."/>
            <person name="Williams K.H."/>
            <person name="Hubbard S.S."/>
            <person name="Banfield J.F."/>
        </authorList>
    </citation>
    <scope>NUCLEOTIDE SEQUENCE [LARGE SCALE GENOMIC DNA]</scope>
</reference>
<evidence type="ECO:0000256" key="3">
    <source>
        <dbReference type="ARBA" id="ARBA00022692"/>
    </source>
</evidence>
<keyword evidence="5 7" id="KW-0472">Membrane</keyword>
<evidence type="ECO:0000256" key="4">
    <source>
        <dbReference type="ARBA" id="ARBA00022989"/>
    </source>
</evidence>
<evidence type="ECO:0000256" key="1">
    <source>
        <dbReference type="ARBA" id="ARBA00004651"/>
    </source>
</evidence>
<dbReference type="AlphaFoldDB" id="A0A1F7UM36"/>
<organism evidence="8 9">
    <name type="scientific">Candidatus Uhrbacteria bacterium RIFCSPHIGHO2_12_FULL_60_25</name>
    <dbReference type="NCBI Taxonomy" id="1802399"/>
    <lineage>
        <taxon>Bacteria</taxon>
        <taxon>Candidatus Uhriibacteriota</taxon>
    </lineage>
</organism>
<gene>
    <name evidence="8" type="ORF">A3E39_01235</name>
</gene>
<feature type="transmembrane region" description="Helical" evidence="7">
    <location>
        <begin position="368"/>
        <end position="393"/>
    </location>
</feature>
<feature type="transmembrane region" description="Helical" evidence="7">
    <location>
        <begin position="333"/>
        <end position="356"/>
    </location>
</feature>
<keyword evidence="4 7" id="KW-1133">Transmembrane helix</keyword>
<evidence type="ECO:0000313" key="9">
    <source>
        <dbReference type="Proteomes" id="UP000176603"/>
    </source>
</evidence>
<keyword evidence="2" id="KW-1003">Cell membrane</keyword>
<evidence type="ECO:0000256" key="5">
    <source>
        <dbReference type="ARBA" id="ARBA00023136"/>
    </source>
</evidence>
<dbReference type="GO" id="GO:0005886">
    <property type="term" value="C:plasma membrane"/>
    <property type="evidence" value="ECO:0007669"/>
    <property type="project" value="UniProtKB-SubCell"/>
</dbReference>
<sequence>MDWKSNRADLANWLTRTLELDVRFYGRSIALLTFGYASSVFRGVATTFLMARWLPKETLGQFRYVLALFGMAGMFALTGMSSSVIRAVAQGDTIVARLAFKRVLTFAPLGSLALLLAAAERAWHGEPVVASALAFAGIAFTPYAVSGFYGHILTGQQKIRELTQVAVVNNLLFAILFVMLLRANRGLLTVTVAYFGLDVAIRGYFTWREMRRLPIQGSAEGHLSLGHHLSAIGVIQTIAAQLDQVLVKWFGGYGTLASFSVATVIPEQIKDFVNSISGTVLQRLSRHERTNAHVRATRRHFWLAMCGSAVIVAGYAIVAPFVIPWLFPQYSDVVLPSIVYAVGLLALPAVVGLFFFQAHNEIKRLWRFYVIQTVLQMAANIALIPTFGAWGAIWSKTGTRLVSLLVSYPSYDPDSARSASTVRPNDGPDRDAK</sequence>
<evidence type="ECO:0000256" key="7">
    <source>
        <dbReference type="SAM" id="Phobius"/>
    </source>
</evidence>
<dbReference type="Proteomes" id="UP000176603">
    <property type="component" value="Unassembled WGS sequence"/>
</dbReference>
<evidence type="ECO:0000256" key="6">
    <source>
        <dbReference type="SAM" id="MobiDB-lite"/>
    </source>
</evidence>
<feature type="transmembrane region" description="Helical" evidence="7">
    <location>
        <begin position="187"/>
        <end position="205"/>
    </location>
</feature>
<dbReference type="EMBL" id="MGEH01000024">
    <property type="protein sequence ID" value="OGL78767.1"/>
    <property type="molecule type" value="Genomic_DNA"/>
</dbReference>
<feature type="transmembrane region" description="Helical" evidence="7">
    <location>
        <begin position="162"/>
        <end position="181"/>
    </location>
</feature>
<accession>A0A1F7UM36</accession>
<proteinExistence type="predicted"/>
<dbReference type="PANTHER" id="PTHR30250">
    <property type="entry name" value="PST FAMILY PREDICTED COLANIC ACID TRANSPORTER"/>
    <property type="match status" value="1"/>
</dbReference>
<feature type="region of interest" description="Disordered" evidence="6">
    <location>
        <begin position="412"/>
        <end position="433"/>
    </location>
</feature>
<feature type="transmembrane region" description="Helical" evidence="7">
    <location>
        <begin position="62"/>
        <end position="82"/>
    </location>
</feature>
<feature type="transmembrane region" description="Helical" evidence="7">
    <location>
        <begin position="29"/>
        <end position="50"/>
    </location>
</feature>
<dbReference type="STRING" id="1802399.A3E39_01235"/>
<dbReference type="PANTHER" id="PTHR30250:SF11">
    <property type="entry name" value="O-ANTIGEN TRANSPORTER-RELATED"/>
    <property type="match status" value="1"/>
</dbReference>
<name>A0A1F7UM36_9BACT</name>
<protein>
    <recommendedName>
        <fullName evidence="10">Polysaccharide biosynthesis protein C-terminal domain-containing protein</fullName>
    </recommendedName>
</protein>
<evidence type="ECO:0008006" key="10">
    <source>
        <dbReference type="Google" id="ProtNLM"/>
    </source>
</evidence>
<feature type="transmembrane region" description="Helical" evidence="7">
    <location>
        <begin position="103"/>
        <end position="123"/>
    </location>
</feature>
<dbReference type="InterPro" id="IPR002797">
    <property type="entry name" value="Polysacc_synth"/>
</dbReference>
<evidence type="ECO:0000256" key="2">
    <source>
        <dbReference type="ARBA" id="ARBA00022475"/>
    </source>
</evidence>
<dbReference type="Pfam" id="PF01943">
    <property type="entry name" value="Polysacc_synt"/>
    <property type="match status" value="1"/>
</dbReference>
<dbReference type="InterPro" id="IPR050833">
    <property type="entry name" value="Poly_Biosynth_Transport"/>
</dbReference>
<evidence type="ECO:0000313" key="8">
    <source>
        <dbReference type="EMBL" id="OGL78767.1"/>
    </source>
</evidence>
<keyword evidence="3 7" id="KW-0812">Transmembrane</keyword>
<feature type="transmembrane region" description="Helical" evidence="7">
    <location>
        <begin position="129"/>
        <end position="150"/>
    </location>
</feature>
<feature type="transmembrane region" description="Helical" evidence="7">
    <location>
        <begin position="301"/>
        <end position="327"/>
    </location>
</feature>
<comment type="subcellular location">
    <subcellularLocation>
        <location evidence="1">Cell membrane</location>
        <topology evidence="1">Multi-pass membrane protein</topology>
    </subcellularLocation>
</comment>
<comment type="caution">
    <text evidence="8">The sequence shown here is derived from an EMBL/GenBank/DDBJ whole genome shotgun (WGS) entry which is preliminary data.</text>
</comment>